<reference evidence="7" key="1">
    <citation type="journal article" date="2020" name="PLoS Negl. Trop. Dis.">
        <title>High-quality nuclear genome for Sarcoptes scabiei-A critical resource for a neglected parasite.</title>
        <authorList>
            <person name="Korhonen P.K."/>
            <person name="Gasser R.B."/>
            <person name="Ma G."/>
            <person name="Wang T."/>
            <person name="Stroehlein A.J."/>
            <person name="Young N.D."/>
            <person name="Ang C.S."/>
            <person name="Fernando D.D."/>
            <person name="Lu H.C."/>
            <person name="Taylor S."/>
            <person name="Reynolds S.L."/>
            <person name="Mofiz E."/>
            <person name="Najaraj S.H."/>
            <person name="Gowda H."/>
            <person name="Madugundu A."/>
            <person name="Renuse S."/>
            <person name="Holt D."/>
            <person name="Pandey A."/>
            <person name="Papenfuss A.T."/>
            <person name="Fischer K."/>
        </authorList>
    </citation>
    <scope>NUCLEOTIDE SEQUENCE [LARGE SCALE GENOMIC DNA]</scope>
</reference>
<dbReference type="Proteomes" id="UP000070412">
    <property type="component" value="Unassembled WGS sequence"/>
</dbReference>
<dbReference type="SMART" id="SM00220">
    <property type="entry name" value="S_TKc"/>
    <property type="match status" value="1"/>
</dbReference>
<accession>A0A834RAG2</accession>
<name>A0A834RAG2_SARSC</name>
<dbReference type="SUPFAM" id="SSF56112">
    <property type="entry name" value="Protein kinase-like (PK-like)"/>
    <property type="match status" value="1"/>
</dbReference>
<dbReference type="PROSITE" id="PS50011">
    <property type="entry name" value="PROTEIN_KINASE_DOM"/>
    <property type="match status" value="1"/>
</dbReference>
<dbReference type="PANTHER" id="PTHR24346:SF42">
    <property type="entry name" value="SERINE_THREONINE-PROTEIN KINASE SIK3"/>
    <property type="match status" value="1"/>
</dbReference>
<dbReference type="AlphaFoldDB" id="A0A834RAG2"/>
<sequence length="426" mass="50955">MGVLATEIERLRKNLQAEEKNLEKNFHDECNQLEATMQSELEKEKIYIENCTEIEIGKLKEEIEAKIEELYKNRYKNLENEMLVNEPKLMSNEKELVSAQTKPLSMEMIEIELQKDREQFRKEAKERRERFDEQMKMFFKFEDPKRIEFLKKNIVPLVNAAEIKRITDESTLETRYDLKINRNAIRLGPSWALYKATYQDQSVVCRISVVAKLPTEIRTNLNHAFQCYRFLAERPQHESIVRLYEVFADEKKLYIVMEEHDPDNLHQIIYSKRRSSALKLSDMKRWFRQINDAMLFIHNYAIAHMNLRSENVIFATPDSNVRLIGWDPIYNDHMPSECFEDSFDPFRAEIWSLGFLMYETVSKQNPRRQILKETKSRSILSKAKDIHTFKSPQFDFDQITDETLRELIRKILETRIPFKEIQLIDF</sequence>
<keyword evidence="2" id="KW-0067">ATP-binding</keyword>
<reference evidence="5" key="2">
    <citation type="submission" date="2020-01" db="EMBL/GenBank/DDBJ databases">
        <authorList>
            <person name="Korhonen P.K.K."/>
            <person name="Guangxu M.G."/>
            <person name="Wang T.W."/>
            <person name="Stroehlein A.J.S."/>
            <person name="Young N.D."/>
            <person name="Ang C.-S.A."/>
            <person name="Fernando D.W.F."/>
            <person name="Lu H.L."/>
            <person name="Taylor S.T."/>
            <person name="Ehtesham M.E.M."/>
            <person name="Najaraj S.H.N."/>
            <person name="Harsha G.H.G."/>
            <person name="Madugundu A.M."/>
            <person name="Renuse S.R."/>
            <person name="Holt D.H."/>
            <person name="Pandey A.P."/>
            <person name="Papenfuss A.P."/>
            <person name="Gasser R.B.G."/>
            <person name="Fischer K.F."/>
        </authorList>
    </citation>
    <scope>NUCLEOTIDE SEQUENCE</scope>
    <source>
        <strain evidence="5">SSS_KF_BRIS2020</strain>
    </source>
</reference>
<feature type="coiled-coil region" evidence="3">
    <location>
        <begin position="1"/>
        <end position="32"/>
    </location>
</feature>
<keyword evidence="3" id="KW-0175">Coiled coil</keyword>
<dbReference type="GO" id="GO:0005737">
    <property type="term" value="C:cytoplasm"/>
    <property type="evidence" value="ECO:0007669"/>
    <property type="project" value="TreeGrafter"/>
</dbReference>
<dbReference type="PANTHER" id="PTHR24346">
    <property type="entry name" value="MAP/MICROTUBULE AFFINITY-REGULATING KINASE"/>
    <property type="match status" value="1"/>
</dbReference>
<proteinExistence type="predicted"/>
<dbReference type="Gene3D" id="1.10.510.10">
    <property type="entry name" value="Transferase(Phosphotransferase) domain 1"/>
    <property type="match status" value="1"/>
</dbReference>
<dbReference type="GO" id="GO:0035556">
    <property type="term" value="P:intracellular signal transduction"/>
    <property type="evidence" value="ECO:0007669"/>
    <property type="project" value="TreeGrafter"/>
</dbReference>
<gene>
    <name evidence="5" type="ORF">SSS_5660</name>
</gene>
<dbReference type="GO" id="GO:0000226">
    <property type="term" value="P:microtubule cytoskeleton organization"/>
    <property type="evidence" value="ECO:0007669"/>
    <property type="project" value="TreeGrafter"/>
</dbReference>
<evidence type="ECO:0000313" key="5">
    <source>
        <dbReference type="EMBL" id="KAF7492903.1"/>
    </source>
</evidence>
<dbReference type="Pfam" id="PF00069">
    <property type="entry name" value="Pkinase"/>
    <property type="match status" value="1"/>
</dbReference>
<reference evidence="6" key="3">
    <citation type="submission" date="2022-06" db="UniProtKB">
        <authorList>
            <consortium name="EnsemblMetazoa"/>
        </authorList>
    </citation>
    <scope>IDENTIFICATION</scope>
</reference>
<dbReference type="EMBL" id="WVUK01000056">
    <property type="protein sequence ID" value="KAF7492903.1"/>
    <property type="molecule type" value="Genomic_DNA"/>
</dbReference>
<protein>
    <submittedName>
        <fullName evidence="5">Serine/threonine-protein kinase kin-29</fullName>
    </submittedName>
</protein>
<dbReference type="InterPro" id="IPR000719">
    <property type="entry name" value="Prot_kinase_dom"/>
</dbReference>
<dbReference type="Gene3D" id="3.30.200.20">
    <property type="entry name" value="Phosphorylase Kinase, domain 1"/>
    <property type="match status" value="1"/>
</dbReference>
<evidence type="ECO:0000313" key="6">
    <source>
        <dbReference type="EnsemblMetazoa" id="KAF7492903.1"/>
    </source>
</evidence>
<dbReference type="GO" id="GO:0050321">
    <property type="term" value="F:tau-protein kinase activity"/>
    <property type="evidence" value="ECO:0007669"/>
    <property type="project" value="TreeGrafter"/>
</dbReference>
<feature type="domain" description="Protein kinase" evidence="4">
    <location>
        <begin position="179"/>
        <end position="426"/>
    </location>
</feature>
<evidence type="ECO:0000259" key="4">
    <source>
        <dbReference type="PROSITE" id="PS50011"/>
    </source>
</evidence>
<keyword evidence="1" id="KW-0547">Nucleotide-binding</keyword>
<keyword evidence="7" id="KW-1185">Reference proteome</keyword>
<evidence type="ECO:0000256" key="2">
    <source>
        <dbReference type="ARBA" id="ARBA00022840"/>
    </source>
</evidence>
<evidence type="ECO:0000256" key="3">
    <source>
        <dbReference type="SAM" id="Coils"/>
    </source>
</evidence>
<dbReference type="GO" id="GO:0005524">
    <property type="term" value="F:ATP binding"/>
    <property type="evidence" value="ECO:0007669"/>
    <property type="project" value="UniProtKB-KW"/>
</dbReference>
<dbReference type="InterPro" id="IPR011009">
    <property type="entry name" value="Kinase-like_dom_sf"/>
</dbReference>
<organism evidence="5">
    <name type="scientific">Sarcoptes scabiei</name>
    <name type="common">Itch mite</name>
    <name type="synonym">Acarus scabiei</name>
    <dbReference type="NCBI Taxonomy" id="52283"/>
    <lineage>
        <taxon>Eukaryota</taxon>
        <taxon>Metazoa</taxon>
        <taxon>Ecdysozoa</taxon>
        <taxon>Arthropoda</taxon>
        <taxon>Chelicerata</taxon>
        <taxon>Arachnida</taxon>
        <taxon>Acari</taxon>
        <taxon>Acariformes</taxon>
        <taxon>Sarcoptiformes</taxon>
        <taxon>Astigmata</taxon>
        <taxon>Psoroptidia</taxon>
        <taxon>Sarcoptoidea</taxon>
        <taxon>Sarcoptidae</taxon>
        <taxon>Sarcoptinae</taxon>
        <taxon>Sarcoptes</taxon>
    </lineage>
</organism>
<dbReference type="EnsemblMetazoa" id="SSS_5660s_mrna">
    <property type="protein sequence ID" value="KAF7492903.1"/>
    <property type="gene ID" value="SSS_5660"/>
</dbReference>
<keyword evidence="5" id="KW-0418">Kinase</keyword>
<dbReference type="OrthoDB" id="1668230at2759"/>
<evidence type="ECO:0000256" key="1">
    <source>
        <dbReference type="ARBA" id="ARBA00022741"/>
    </source>
</evidence>
<keyword evidence="5" id="KW-0808">Transferase</keyword>
<evidence type="ECO:0000313" key="7">
    <source>
        <dbReference type="Proteomes" id="UP000070412"/>
    </source>
</evidence>